<dbReference type="PANTHER" id="PTHR30451:SF4">
    <property type="entry name" value="OUTER MEMBRANE USHER PROTEIN YQIG-RELATED"/>
    <property type="match status" value="1"/>
</dbReference>
<dbReference type="PROSITE" id="PS01151">
    <property type="entry name" value="FIMBRIAL_USHER"/>
    <property type="match status" value="1"/>
</dbReference>
<keyword evidence="5 9" id="KW-0812">Transmembrane</keyword>
<dbReference type="Pfam" id="PF00577">
    <property type="entry name" value="Usher"/>
    <property type="match status" value="1"/>
</dbReference>
<evidence type="ECO:0000256" key="5">
    <source>
        <dbReference type="ARBA" id="ARBA00022692"/>
    </source>
</evidence>
<evidence type="ECO:0000259" key="12">
    <source>
        <dbReference type="Pfam" id="PF13954"/>
    </source>
</evidence>
<keyword evidence="8 9" id="KW-0998">Cell outer membrane</keyword>
<keyword evidence="14" id="KW-1185">Reference proteome</keyword>
<dbReference type="Pfam" id="PF13954">
    <property type="entry name" value="PapC_N"/>
    <property type="match status" value="1"/>
</dbReference>
<protein>
    <submittedName>
        <fullName evidence="13">Fimbrial biogenesis outer membrane usher protein</fullName>
    </submittedName>
</protein>
<dbReference type="InterPro" id="IPR025949">
    <property type="entry name" value="PapC-like_C"/>
</dbReference>
<evidence type="ECO:0000256" key="8">
    <source>
        <dbReference type="ARBA" id="ARBA00023237"/>
    </source>
</evidence>
<accession>A0ABY3X4D0</accession>
<evidence type="ECO:0000256" key="2">
    <source>
        <dbReference type="ARBA" id="ARBA00008064"/>
    </source>
</evidence>
<dbReference type="Gene3D" id="2.60.40.3110">
    <property type="match status" value="1"/>
</dbReference>
<keyword evidence="9" id="KW-1029">Fimbrium biogenesis</keyword>
<dbReference type="Pfam" id="PF13953">
    <property type="entry name" value="PapC_C"/>
    <property type="match status" value="1"/>
</dbReference>
<dbReference type="SUPFAM" id="SSF141729">
    <property type="entry name" value="FimD N-terminal domain-like"/>
    <property type="match status" value="1"/>
</dbReference>
<name>A0ABY3X4D0_9GAMM</name>
<feature type="signal peptide" evidence="10">
    <location>
        <begin position="1"/>
        <end position="24"/>
    </location>
</feature>
<keyword evidence="4" id="KW-1134">Transmembrane beta strand</keyword>
<evidence type="ECO:0000256" key="3">
    <source>
        <dbReference type="ARBA" id="ARBA00022448"/>
    </source>
</evidence>
<dbReference type="InterPro" id="IPR042186">
    <property type="entry name" value="FimD_plug_dom"/>
</dbReference>
<evidence type="ECO:0000259" key="11">
    <source>
        <dbReference type="Pfam" id="PF13953"/>
    </source>
</evidence>
<evidence type="ECO:0000256" key="6">
    <source>
        <dbReference type="ARBA" id="ARBA00022729"/>
    </source>
</evidence>
<evidence type="ECO:0000313" key="14">
    <source>
        <dbReference type="Proteomes" id="UP000829542"/>
    </source>
</evidence>
<evidence type="ECO:0000256" key="7">
    <source>
        <dbReference type="ARBA" id="ARBA00023136"/>
    </source>
</evidence>
<evidence type="ECO:0000256" key="1">
    <source>
        <dbReference type="ARBA" id="ARBA00004571"/>
    </source>
</evidence>
<feature type="domain" description="PapC N-terminal" evidence="12">
    <location>
        <begin position="32"/>
        <end position="183"/>
    </location>
</feature>
<keyword evidence="6 10" id="KW-0732">Signal</keyword>
<dbReference type="Gene3D" id="2.60.40.2610">
    <property type="entry name" value="Outer membrane usher protein FimD, plug domain"/>
    <property type="match status" value="1"/>
</dbReference>
<evidence type="ECO:0000256" key="4">
    <source>
        <dbReference type="ARBA" id="ARBA00022452"/>
    </source>
</evidence>
<evidence type="ECO:0000256" key="10">
    <source>
        <dbReference type="SAM" id="SignalP"/>
    </source>
</evidence>
<comment type="subcellular location">
    <subcellularLocation>
        <location evidence="1 9">Cell outer membrane</location>
        <topology evidence="1 9">Multi-pass membrane protein</topology>
    </subcellularLocation>
</comment>
<evidence type="ECO:0000313" key="13">
    <source>
        <dbReference type="EMBL" id="UNM95640.1"/>
    </source>
</evidence>
<dbReference type="EMBL" id="CP093379">
    <property type="protein sequence ID" value="UNM95640.1"/>
    <property type="molecule type" value="Genomic_DNA"/>
</dbReference>
<sequence length="847" mass="94317">MSTNKLFKKIFLSSLLLNMFGAVAYSEPEMIEFDNNILESLGFDNVDLSAFSKSSNQGIVGEYVVDLQLNSEMISRGYPVLFYSNDDDDDVGVCFTDALIQKLALRKEYLPKTSQNEVVIEVDGQECRPFQAVDQSIHAEFNPRNQRLNLIIPQKYLGPIDPDWVTPAERDYGVAGVVLDYNLFWSHFRSNYSGFGRVSDTSLRSNGTAGFNIGRFRFRSDYQYNSSQKYGNKLDWTQTYAFTDIPSLNSKLYMGELSLRSNIFDNVRIKGISLYSDENMMPAYLKGYAPQVTGTAQTDAIVTIRQYGRVVRMLQVPPGPFVISDLPSYVNGLINVEIEESNGEVQTYDFEVASVPFLTRKGGMRYSLNAGKLDPYRKVEGLDAKVISGDISYGITNYLSIYSGGQALTNGEYLALNLGLGVNMGQFGAISLDYTRAKNKAIKTEEGANYRGNSFRVNYAKRFDDNIALNIAAYRFSSRQFTTLNNYITYKDAGFRDTLIEKNRLSVSLSYSIPEWNMGISGTLSKSSYWNRQGDSAYNITVNRTIRDGSFYGTMLSLSLSQTKNNLNTRSNQIGFYVTMPLDDLISSRGTATYSANYDSYAKDVTQSVRYSGYNRVGDNYALGINARNKRDFSGSIDYTVSGSYSKETGYGQLYLSGDYTKDRQSLRASFDGSLTLTQHGIATHKRVYGDESRLILDAGVPGVSLEGRDKEKSNIFGLMGVSNLTSYYHGTYRVDNDRLPDDVEIQNGVVNVAVATGTIAYRPLGGVTGDKAIAVITLSDGSYPPFGAVVLKEGEDNPLSIVSEDGLTYLVGINKRDLYFVKWGDFSCELNLKSLNSKDINNLLCN</sequence>
<dbReference type="InterPro" id="IPR043142">
    <property type="entry name" value="PapC-like_C_sf"/>
</dbReference>
<evidence type="ECO:0000256" key="9">
    <source>
        <dbReference type="RuleBase" id="RU003884"/>
    </source>
</evidence>
<dbReference type="InterPro" id="IPR018030">
    <property type="entry name" value="Fimbrial_membr_usher_CS"/>
</dbReference>
<dbReference type="InterPro" id="IPR000015">
    <property type="entry name" value="Fimb_usher"/>
</dbReference>
<gene>
    <name evidence="13" type="ORF">MMG00_10490</name>
</gene>
<dbReference type="InterPro" id="IPR037224">
    <property type="entry name" value="PapC_N_sf"/>
</dbReference>
<proteinExistence type="inferred from homology"/>
<keyword evidence="3 9" id="KW-0813">Transport</keyword>
<dbReference type="InterPro" id="IPR025885">
    <property type="entry name" value="PapC_N"/>
</dbReference>
<dbReference type="RefSeq" id="WP_242148087.1">
    <property type="nucleotide sequence ID" value="NZ_CP093379.1"/>
</dbReference>
<comment type="similarity">
    <text evidence="2 9">Belongs to the fimbrial export usher family.</text>
</comment>
<feature type="chain" id="PRO_5047233019" evidence="10">
    <location>
        <begin position="25"/>
        <end position="847"/>
    </location>
</feature>
<feature type="domain" description="PapC-like C-terminal" evidence="11">
    <location>
        <begin position="777"/>
        <end position="833"/>
    </location>
</feature>
<organism evidence="13 14">
    <name type="scientific">Ignatzschineria rhizosphaerae</name>
    <dbReference type="NCBI Taxonomy" id="2923279"/>
    <lineage>
        <taxon>Bacteria</taxon>
        <taxon>Pseudomonadati</taxon>
        <taxon>Pseudomonadota</taxon>
        <taxon>Gammaproteobacteria</taxon>
        <taxon>Cardiobacteriales</taxon>
        <taxon>Ignatzschineriaceae</taxon>
        <taxon>Ignatzschineria</taxon>
    </lineage>
</organism>
<dbReference type="Proteomes" id="UP000829542">
    <property type="component" value="Chromosome"/>
</dbReference>
<dbReference type="Gene3D" id="3.10.20.410">
    <property type="match status" value="1"/>
</dbReference>
<keyword evidence="7 9" id="KW-0472">Membrane</keyword>
<reference evidence="13 14" key="1">
    <citation type="submission" date="2022-03" db="EMBL/GenBank/DDBJ databases">
        <title>Ignatzschineria rhizosphaerae HR5S32.</title>
        <authorList>
            <person name="Sun J.Q."/>
            <person name="Feng J.Y."/>
        </authorList>
    </citation>
    <scope>NUCLEOTIDE SEQUENCE [LARGE SCALE GENOMIC DNA]</scope>
    <source>
        <strain evidence="13 14">HR5S32</strain>
    </source>
</reference>
<dbReference type="Gene3D" id="2.60.40.2070">
    <property type="match status" value="1"/>
</dbReference>
<dbReference type="PANTHER" id="PTHR30451">
    <property type="entry name" value="OUTER MEMBRANE USHER PROTEIN"/>
    <property type="match status" value="1"/>
</dbReference>